<comment type="caution">
    <text evidence="2">The sequence shown here is derived from an EMBL/GenBank/DDBJ whole genome shotgun (WGS) entry which is preliminary data.</text>
</comment>
<sequence length="461" mass="51510">MMAITKIKVTDDKLKAYMTLIYDGRIPTDGELLSALQSAGIIHGIKYDILRSLALNPTYNESIVVAEATMPKKGENGYVELFKLEEKKEKVKNNEKIDFREFAKNIITVNLGEKIGIIYPPKLGEPGKDVFGQKIPGLPGNPAKVILEKNVEKDEEGNIIATSSGELIIKKDINGTIYISIEEIYEINGDIDFNTGNVRFPGKVLIRGSVRPDFVVEADGDIEIYGEIELAKVFSKKTVKTNGIKGGNKGYIKAKNIIAKFAENAILEAEEKIEIDKSMINCKVISAKEVILDGYNSRIVGGHIKALKKVEAYYLGSPMGVSTEIEVGVDPKLYEEYKNLIEITKKDTVELKAITPQINSLLKKIKQMKVKNEKVLYLKKLIEKATNLKSKVEKNRKRILQLKKMIEESKSSGVVIARKMLYPGVIIRVNNKVLMPENAISKVQVMNVEDKIKLYGYVEGK</sequence>
<dbReference type="InterPro" id="IPR046865">
    <property type="entry name" value="FapA_b_solenoid"/>
</dbReference>
<dbReference type="Pfam" id="PF20250">
    <property type="entry name" value="FapA_N"/>
    <property type="match status" value="1"/>
</dbReference>
<evidence type="ECO:0000259" key="1">
    <source>
        <dbReference type="Pfam" id="PF20250"/>
    </source>
</evidence>
<gene>
    <name evidence="2" type="ORF">SAMN02745164_01858</name>
</gene>
<evidence type="ECO:0000313" key="3">
    <source>
        <dbReference type="Proteomes" id="UP000184334"/>
    </source>
</evidence>
<organism evidence="2 3">
    <name type="scientific">Marinitoga hydrogenitolerans (strain DSM 16785 / JCM 12826 / AT1271)</name>
    <dbReference type="NCBI Taxonomy" id="1122195"/>
    <lineage>
        <taxon>Bacteria</taxon>
        <taxon>Thermotogati</taxon>
        <taxon>Thermotogota</taxon>
        <taxon>Thermotogae</taxon>
        <taxon>Petrotogales</taxon>
        <taxon>Petrotogaceae</taxon>
        <taxon>Marinitoga</taxon>
    </lineage>
</organism>
<dbReference type="Proteomes" id="UP000184334">
    <property type="component" value="Unassembled WGS sequence"/>
</dbReference>
<accession>A0A1M4Z773</accession>
<dbReference type="PANTHER" id="PTHR38032">
    <property type="entry name" value="POLYMERASE-RELATED"/>
    <property type="match status" value="1"/>
</dbReference>
<dbReference type="Pfam" id="PF03961">
    <property type="entry name" value="FapA"/>
    <property type="match status" value="1"/>
</dbReference>
<evidence type="ECO:0000313" key="2">
    <source>
        <dbReference type="EMBL" id="SHF13637.1"/>
    </source>
</evidence>
<keyword evidence="3" id="KW-1185">Reference proteome</keyword>
<dbReference type="EMBL" id="FQUI01000038">
    <property type="protein sequence ID" value="SHF13637.1"/>
    <property type="molecule type" value="Genomic_DNA"/>
</dbReference>
<dbReference type="InterPro" id="IPR005646">
    <property type="entry name" value="FapA"/>
</dbReference>
<reference evidence="2" key="1">
    <citation type="submission" date="2016-11" db="EMBL/GenBank/DDBJ databases">
        <authorList>
            <person name="Varghese N."/>
            <person name="Submissions S."/>
        </authorList>
    </citation>
    <scope>NUCLEOTIDE SEQUENCE [LARGE SCALE GENOMIC DNA]</scope>
    <source>
        <strain evidence="2">DSM 16785</strain>
    </source>
</reference>
<protein>
    <recommendedName>
        <fullName evidence="1">Flagellar Assembly Protein A N-terminal region domain-containing protein</fullName>
    </recommendedName>
</protein>
<dbReference type="AlphaFoldDB" id="A0A1M4Z773"/>
<dbReference type="PANTHER" id="PTHR38032:SF1">
    <property type="entry name" value="RNA-BINDING PROTEIN KHPB N-TERMINAL DOMAIN-CONTAINING PROTEIN"/>
    <property type="match status" value="1"/>
</dbReference>
<dbReference type="STRING" id="1122195.SAMN02745164_01858"/>
<dbReference type="InterPro" id="IPR046866">
    <property type="entry name" value="FapA_N"/>
</dbReference>
<name>A0A1M4Z773_MARH1</name>
<proteinExistence type="predicted"/>
<feature type="domain" description="Flagellar Assembly Protein A N-terminal region" evidence="1">
    <location>
        <begin position="6"/>
        <end position="171"/>
    </location>
</feature>